<proteinExistence type="predicted"/>
<name>A0A4R6TYL3_9BACI</name>
<organism evidence="1 2">
    <name type="scientific">Aureibacillus halotolerans</name>
    <dbReference type="NCBI Taxonomy" id="1508390"/>
    <lineage>
        <taxon>Bacteria</taxon>
        <taxon>Bacillati</taxon>
        <taxon>Bacillota</taxon>
        <taxon>Bacilli</taxon>
        <taxon>Bacillales</taxon>
        <taxon>Bacillaceae</taxon>
        <taxon>Aureibacillus</taxon>
    </lineage>
</organism>
<dbReference type="Proteomes" id="UP000295632">
    <property type="component" value="Unassembled WGS sequence"/>
</dbReference>
<evidence type="ECO:0000313" key="1">
    <source>
        <dbReference type="EMBL" id="TDQ35305.1"/>
    </source>
</evidence>
<dbReference type="AlphaFoldDB" id="A0A4R6TYL3"/>
<gene>
    <name evidence="1" type="ORF">EV213_12292</name>
</gene>
<keyword evidence="2" id="KW-1185">Reference proteome</keyword>
<dbReference type="EMBL" id="SNYJ01000022">
    <property type="protein sequence ID" value="TDQ35305.1"/>
    <property type="molecule type" value="Genomic_DNA"/>
</dbReference>
<protein>
    <recommendedName>
        <fullName evidence="3">SEC-C motif-containing protein</fullName>
    </recommendedName>
</protein>
<sequence length="504" mass="58746">MLCTLIILLFRMFLLKMIELNVIICQNISFGIRSGTVNKDDILEYLKGKIPDYSNQQRQHALQFSLYVYPFLMRGEQHPFISNLVNALFEIEEKIPGYSSKTIDWISKIKKKHFEQMIQILGEVGVLRKFSSIAKEHSIELEPRKNKGKNPEFRGILQERYISIEVKTASLFEFNDNRQTGLQITSHLDYKDYSSVKNHGKIINPLSLKVKDYLHSANEKFKDHKKNNEYVDDLCILFIIWDDYINEPLSALINPNSGLFTKKSFSADSNFENVDGVIIIRNIHQLFRNLRFGEIVDYGVKGWFDPLNFSNPSVPPIFVQNPTGKRISKKIFERFNAFETDIFTKMPIAEYRPTDFVDWKTGISVSGLYSVPSDLREIVLEYFIRNNSSHLWRSYSDIALFGNIDVERIYESAIENNEDSPLDYALETIKTTLRMQQQIQRVALEENAVVDTRRVNLNNQFRLHYHLNKMTGPSQDCPCNSGVTYKECCSKKLRHFHYTNYSDI</sequence>
<evidence type="ECO:0008006" key="3">
    <source>
        <dbReference type="Google" id="ProtNLM"/>
    </source>
</evidence>
<comment type="caution">
    <text evidence="1">The sequence shown here is derived from an EMBL/GenBank/DDBJ whole genome shotgun (WGS) entry which is preliminary data.</text>
</comment>
<evidence type="ECO:0000313" key="2">
    <source>
        <dbReference type="Proteomes" id="UP000295632"/>
    </source>
</evidence>
<reference evidence="1 2" key="1">
    <citation type="submission" date="2019-03" db="EMBL/GenBank/DDBJ databases">
        <title>Genomic Encyclopedia of Type Strains, Phase IV (KMG-IV): sequencing the most valuable type-strain genomes for metagenomic binning, comparative biology and taxonomic classification.</title>
        <authorList>
            <person name="Goeker M."/>
        </authorList>
    </citation>
    <scope>NUCLEOTIDE SEQUENCE [LARGE SCALE GENOMIC DNA]</scope>
    <source>
        <strain evidence="1 2">DSM 28697</strain>
    </source>
</reference>
<accession>A0A4R6TYL3</accession>